<gene>
    <name evidence="2" type="ORF">TBRA_LOCUS4610</name>
</gene>
<reference evidence="2 3" key="1">
    <citation type="submission" date="2020-02" db="EMBL/GenBank/DDBJ databases">
        <authorList>
            <person name="Ferguson B K."/>
        </authorList>
    </citation>
    <scope>NUCLEOTIDE SEQUENCE [LARGE SCALE GENOMIC DNA]</scope>
</reference>
<proteinExistence type="predicted"/>
<dbReference type="Proteomes" id="UP000479190">
    <property type="component" value="Unassembled WGS sequence"/>
</dbReference>
<dbReference type="EMBL" id="CADCXV010000687">
    <property type="protein sequence ID" value="CAB0032682.1"/>
    <property type="molecule type" value="Genomic_DNA"/>
</dbReference>
<name>A0A6H5I7W7_9HYME</name>
<evidence type="ECO:0000313" key="3">
    <source>
        <dbReference type="Proteomes" id="UP000479190"/>
    </source>
</evidence>
<feature type="compositionally biased region" description="Polar residues" evidence="1">
    <location>
        <begin position="85"/>
        <end position="113"/>
    </location>
</feature>
<dbReference type="AlphaFoldDB" id="A0A6H5I7W7"/>
<evidence type="ECO:0000256" key="1">
    <source>
        <dbReference type="SAM" id="MobiDB-lite"/>
    </source>
</evidence>
<dbReference type="SUPFAM" id="SSF49599">
    <property type="entry name" value="TRAF domain-like"/>
    <property type="match status" value="2"/>
</dbReference>
<accession>A0A6H5I7W7</accession>
<organism evidence="2 3">
    <name type="scientific">Trichogramma brassicae</name>
    <dbReference type="NCBI Taxonomy" id="86971"/>
    <lineage>
        <taxon>Eukaryota</taxon>
        <taxon>Metazoa</taxon>
        <taxon>Ecdysozoa</taxon>
        <taxon>Arthropoda</taxon>
        <taxon>Hexapoda</taxon>
        <taxon>Insecta</taxon>
        <taxon>Pterygota</taxon>
        <taxon>Neoptera</taxon>
        <taxon>Endopterygota</taxon>
        <taxon>Hymenoptera</taxon>
        <taxon>Apocrita</taxon>
        <taxon>Proctotrupomorpha</taxon>
        <taxon>Chalcidoidea</taxon>
        <taxon>Trichogrammatidae</taxon>
        <taxon>Trichogramma</taxon>
    </lineage>
</organism>
<feature type="region of interest" description="Disordered" evidence="1">
    <location>
        <begin position="71"/>
        <end position="128"/>
    </location>
</feature>
<feature type="region of interest" description="Disordered" evidence="1">
    <location>
        <begin position="1"/>
        <end position="23"/>
    </location>
</feature>
<feature type="compositionally biased region" description="Low complexity" evidence="1">
    <location>
        <begin position="71"/>
        <end position="82"/>
    </location>
</feature>
<dbReference type="OrthoDB" id="7677360at2759"/>
<keyword evidence="3" id="KW-1185">Reference proteome</keyword>
<protein>
    <submittedName>
        <fullName evidence="2">Uncharacterized protein</fullName>
    </submittedName>
</protein>
<sequence>MSYSYLRDARPDGTAQLSPGGHVCDDDHDSRSLALAWYYYNTEYAIYLLQQAHSLQQMQALLPRLSAMSAAPAGDARGGAARHSPLSTGDGSTCRRTTTRELSLSDLSGQRTADPSLPEPGRADAEPSQLSVLASRLLGQVRAEYTRDPRVQVSQRRSCQYRHHSPDSDGEPRVACRYQTVGCNVRTSPSRLQEHELLCIYKDRLPEGLEDRLHGSCNIAARPPLPVNLQICPQGPAGDPNELVECRYRSQGCMMRVPRWNRAAHEDKCNYNTVHGHHPHHHQQQMPADVTIELRDCRYAARGCRIRSPLHSLARHEATCQYADNRQQVVYPHQAHNVVVVPQPRHEEWVDCRYAPQGCRVKSKYFARNAHESVCTYRHQRITLFIHSLLARSVDNYFHESCLLSREDVPDRRRLSTVR</sequence>
<evidence type="ECO:0000313" key="2">
    <source>
        <dbReference type="EMBL" id="CAB0032682.1"/>
    </source>
</evidence>